<dbReference type="InterPro" id="IPR004839">
    <property type="entry name" value="Aminotransferase_I/II_large"/>
</dbReference>
<organism evidence="8 9">
    <name type="scientific">Streptodolium elevatio</name>
    <dbReference type="NCBI Taxonomy" id="3157996"/>
    <lineage>
        <taxon>Bacteria</taxon>
        <taxon>Bacillati</taxon>
        <taxon>Actinomycetota</taxon>
        <taxon>Actinomycetes</taxon>
        <taxon>Kitasatosporales</taxon>
        <taxon>Streptomycetaceae</taxon>
        <taxon>Streptodolium</taxon>
    </lineage>
</organism>
<keyword evidence="2" id="KW-0663">Pyridoxal phosphate</keyword>
<dbReference type="PANTHER" id="PTHR46577">
    <property type="entry name" value="HTH-TYPE TRANSCRIPTIONAL REGULATORY PROTEIN GABR"/>
    <property type="match status" value="1"/>
</dbReference>
<evidence type="ECO:0000313" key="8">
    <source>
        <dbReference type="EMBL" id="MEU8133554.1"/>
    </source>
</evidence>
<evidence type="ECO:0000259" key="7">
    <source>
        <dbReference type="PROSITE" id="PS50949"/>
    </source>
</evidence>
<feature type="region of interest" description="Disordered" evidence="6">
    <location>
        <begin position="87"/>
        <end position="136"/>
    </location>
</feature>
<dbReference type="InterPro" id="IPR051446">
    <property type="entry name" value="HTH_trans_reg/aminotransferase"/>
</dbReference>
<evidence type="ECO:0000256" key="2">
    <source>
        <dbReference type="ARBA" id="ARBA00022898"/>
    </source>
</evidence>
<dbReference type="EMBL" id="JBEZFP010000015">
    <property type="protein sequence ID" value="MEU8133554.1"/>
    <property type="molecule type" value="Genomic_DNA"/>
</dbReference>
<dbReference type="Pfam" id="PF00155">
    <property type="entry name" value="Aminotran_1_2"/>
    <property type="match status" value="1"/>
</dbReference>
<keyword evidence="5" id="KW-0804">Transcription</keyword>
<dbReference type="InterPro" id="IPR000524">
    <property type="entry name" value="Tscrpt_reg_HTH_GntR"/>
</dbReference>
<dbReference type="InterPro" id="IPR036388">
    <property type="entry name" value="WH-like_DNA-bd_sf"/>
</dbReference>
<comment type="caution">
    <text evidence="8">The sequence shown here is derived from an EMBL/GenBank/DDBJ whole genome shotgun (WGS) entry which is preliminary data.</text>
</comment>
<dbReference type="InterPro" id="IPR036390">
    <property type="entry name" value="WH_DNA-bd_sf"/>
</dbReference>
<feature type="compositionally biased region" description="Low complexity" evidence="6">
    <location>
        <begin position="105"/>
        <end position="118"/>
    </location>
</feature>
<dbReference type="RefSeq" id="WP_358351222.1">
    <property type="nucleotide sequence ID" value="NZ_JBEZFP010000015.1"/>
</dbReference>
<comment type="similarity">
    <text evidence="1">In the C-terminal section; belongs to the class-I pyridoxal-phosphate-dependent aminotransferase family.</text>
</comment>
<dbReference type="CDD" id="cd07377">
    <property type="entry name" value="WHTH_GntR"/>
    <property type="match status" value="1"/>
</dbReference>
<keyword evidence="3" id="KW-0805">Transcription regulation</keyword>
<keyword evidence="4" id="KW-0238">DNA-binding</keyword>
<dbReference type="InterPro" id="IPR015421">
    <property type="entry name" value="PyrdxlP-dep_Trfase_major"/>
</dbReference>
<dbReference type="SUPFAM" id="SSF46785">
    <property type="entry name" value="Winged helix' DNA-binding domain"/>
    <property type="match status" value="1"/>
</dbReference>
<evidence type="ECO:0000256" key="5">
    <source>
        <dbReference type="ARBA" id="ARBA00023163"/>
    </source>
</evidence>
<dbReference type="SUPFAM" id="SSF53383">
    <property type="entry name" value="PLP-dependent transferases"/>
    <property type="match status" value="1"/>
</dbReference>
<keyword evidence="8" id="KW-0808">Transferase</keyword>
<dbReference type="InterPro" id="IPR015424">
    <property type="entry name" value="PyrdxlP-dep_Trfase"/>
</dbReference>
<dbReference type="InterPro" id="IPR015422">
    <property type="entry name" value="PyrdxlP-dep_Trfase_small"/>
</dbReference>
<evidence type="ECO:0000256" key="1">
    <source>
        <dbReference type="ARBA" id="ARBA00005384"/>
    </source>
</evidence>
<protein>
    <submittedName>
        <fullName evidence="8">PLP-dependent aminotransferase family protein</fullName>
    </submittedName>
</protein>
<dbReference type="CDD" id="cd00609">
    <property type="entry name" value="AAT_like"/>
    <property type="match status" value="1"/>
</dbReference>
<gene>
    <name evidence="8" type="ORF">AB0C36_08615</name>
</gene>
<sequence>MDVERFAMLVGERLRRPRRNERRSRGERLADALASLVRSGDLLAETRLPSERALGAALGMSRGTVASALDQLAADGLVERRHGSGTYVRPVAAVDPPPPPGSGPDGAPDTGTGPGADPHTGSASRRDPSADTPEPIFSRWIREGTVVVDLAKSVVPDASLLPRLDLTVEDLLDVHPADGYGLLGETRLRELLAEHPAPPGYGPDRVLVVAGAQQALHLTADTLLAPGDRVLVEQVTYPGLLAAVERFGGVPVIVPGDRYGWSPDAFAEAVERHRPAFAFTMPVHNPTGAVAADRRVRALASVAREADTLLVEDRSLADLVLTDGPPPPVPSAAAYAPDHTVCLGSLSKTMWGGLRVGWIAAHEPVFARFVQAKRRTDLATSALDQRLAVALLADPGAAGRRDAWRRDLRVRRDHLADLLAGQLPEWSWSLPAGGMSLWVRLPGADGEAFADTARRHGVAVSPGAVFGPPGGTAAADRIRLSFGWPEPVLAEGVEMLATAWAEHRSRR</sequence>
<dbReference type="Pfam" id="PF00392">
    <property type="entry name" value="GntR"/>
    <property type="match status" value="1"/>
</dbReference>
<dbReference type="Gene3D" id="1.10.10.10">
    <property type="entry name" value="Winged helix-like DNA-binding domain superfamily/Winged helix DNA-binding domain"/>
    <property type="match status" value="1"/>
</dbReference>
<accession>A0ABV3DEC6</accession>
<reference evidence="8 9" key="1">
    <citation type="submission" date="2024-06" db="EMBL/GenBank/DDBJ databases">
        <title>The Natural Products Discovery Center: Release of the First 8490 Sequenced Strains for Exploring Actinobacteria Biosynthetic Diversity.</title>
        <authorList>
            <person name="Kalkreuter E."/>
            <person name="Kautsar S.A."/>
            <person name="Yang D."/>
            <person name="Bader C.D."/>
            <person name="Teijaro C.N."/>
            <person name="Fluegel L."/>
            <person name="Davis C.M."/>
            <person name="Simpson J.R."/>
            <person name="Lauterbach L."/>
            <person name="Steele A.D."/>
            <person name="Gui C."/>
            <person name="Meng S."/>
            <person name="Li G."/>
            <person name="Viehrig K."/>
            <person name="Ye F."/>
            <person name="Su P."/>
            <person name="Kiefer A.F."/>
            <person name="Nichols A."/>
            <person name="Cepeda A.J."/>
            <person name="Yan W."/>
            <person name="Fan B."/>
            <person name="Jiang Y."/>
            <person name="Adhikari A."/>
            <person name="Zheng C.-J."/>
            <person name="Schuster L."/>
            <person name="Cowan T.M."/>
            <person name="Smanski M.J."/>
            <person name="Chevrette M.G."/>
            <person name="De Carvalho L.P.S."/>
            <person name="Shen B."/>
        </authorList>
    </citation>
    <scope>NUCLEOTIDE SEQUENCE [LARGE SCALE GENOMIC DNA]</scope>
    <source>
        <strain evidence="8 9">NPDC048946</strain>
    </source>
</reference>
<feature type="domain" description="HTH gntR-type" evidence="7">
    <location>
        <begin position="23"/>
        <end position="91"/>
    </location>
</feature>
<dbReference type="Proteomes" id="UP001551482">
    <property type="component" value="Unassembled WGS sequence"/>
</dbReference>
<dbReference type="Gene3D" id="3.90.1150.10">
    <property type="entry name" value="Aspartate Aminotransferase, domain 1"/>
    <property type="match status" value="1"/>
</dbReference>
<evidence type="ECO:0000313" key="9">
    <source>
        <dbReference type="Proteomes" id="UP001551482"/>
    </source>
</evidence>
<dbReference type="PANTHER" id="PTHR46577:SF1">
    <property type="entry name" value="HTH-TYPE TRANSCRIPTIONAL REGULATORY PROTEIN GABR"/>
    <property type="match status" value="1"/>
</dbReference>
<keyword evidence="8" id="KW-0032">Aminotransferase</keyword>
<dbReference type="GO" id="GO:0008483">
    <property type="term" value="F:transaminase activity"/>
    <property type="evidence" value="ECO:0007669"/>
    <property type="project" value="UniProtKB-KW"/>
</dbReference>
<evidence type="ECO:0000256" key="4">
    <source>
        <dbReference type="ARBA" id="ARBA00023125"/>
    </source>
</evidence>
<dbReference type="PROSITE" id="PS50949">
    <property type="entry name" value="HTH_GNTR"/>
    <property type="match status" value="1"/>
</dbReference>
<name>A0ABV3DEC6_9ACTN</name>
<evidence type="ECO:0000256" key="6">
    <source>
        <dbReference type="SAM" id="MobiDB-lite"/>
    </source>
</evidence>
<dbReference type="PRINTS" id="PR00035">
    <property type="entry name" value="HTHGNTR"/>
</dbReference>
<dbReference type="SMART" id="SM00345">
    <property type="entry name" value="HTH_GNTR"/>
    <property type="match status" value="1"/>
</dbReference>
<keyword evidence="9" id="KW-1185">Reference proteome</keyword>
<dbReference type="Gene3D" id="3.40.640.10">
    <property type="entry name" value="Type I PLP-dependent aspartate aminotransferase-like (Major domain)"/>
    <property type="match status" value="1"/>
</dbReference>
<proteinExistence type="inferred from homology"/>
<evidence type="ECO:0000256" key="3">
    <source>
        <dbReference type="ARBA" id="ARBA00023015"/>
    </source>
</evidence>